<dbReference type="InterPro" id="IPR010979">
    <property type="entry name" value="Ribosomal_uS13-like_H2TH"/>
</dbReference>
<dbReference type="GO" id="GO:0003906">
    <property type="term" value="F:DNA-(apurinic or apyrimidinic site) endonuclease activity"/>
    <property type="evidence" value="ECO:0007669"/>
    <property type="project" value="InterPro"/>
</dbReference>
<feature type="region of interest" description="Disordered" evidence="2">
    <location>
        <begin position="234"/>
        <end position="267"/>
    </location>
</feature>
<dbReference type="InParanoid" id="D8PLA1"/>
<dbReference type="RefSeq" id="XP_003037636.1">
    <property type="nucleotide sequence ID" value="XM_003037590.1"/>
</dbReference>
<dbReference type="Pfam" id="PF06831">
    <property type="entry name" value="H2TH"/>
    <property type="match status" value="1"/>
</dbReference>
<accession>D8PLA1</accession>
<evidence type="ECO:0000256" key="2">
    <source>
        <dbReference type="SAM" id="MobiDB-lite"/>
    </source>
</evidence>
<dbReference type="OrthoDB" id="444592at2759"/>
<dbReference type="VEuPathDB" id="FungiDB:SCHCODRAFT_02662471"/>
<dbReference type="PANTHER" id="PTHR22993:SF9">
    <property type="entry name" value="FORMAMIDOPYRIMIDINE-DNA GLYCOSYLASE"/>
    <property type="match status" value="1"/>
</dbReference>
<evidence type="ECO:0000313" key="5">
    <source>
        <dbReference type="Proteomes" id="UP000007431"/>
    </source>
</evidence>
<dbReference type="GO" id="GO:0006284">
    <property type="term" value="P:base-excision repair"/>
    <property type="evidence" value="ECO:0007669"/>
    <property type="project" value="InterPro"/>
</dbReference>
<dbReference type="OMA" id="FWKFHLT"/>
<dbReference type="HOGENOM" id="CLU_038423_0_1_1"/>
<dbReference type="InterPro" id="IPR035937">
    <property type="entry name" value="FPG_N"/>
</dbReference>
<dbReference type="SMART" id="SM01232">
    <property type="entry name" value="H2TH"/>
    <property type="match status" value="1"/>
</dbReference>
<dbReference type="KEGG" id="scm:SCHCO_02662471"/>
<dbReference type="SUPFAM" id="SSF46946">
    <property type="entry name" value="S13-like H2TH domain"/>
    <property type="match status" value="1"/>
</dbReference>
<gene>
    <name evidence="4" type="ORF">SCHCODRAFT_231883</name>
</gene>
<evidence type="ECO:0000256" key="1">
    <source>
        <dbReference type="ARBA" id="ARBA00009409"/>
    </source>
</evidence>
<dbReference type="AlphaFoldDB" id="D8PLA1"/>
<evidence type="ECO:0000259" key="3">
    <source>
        <dbReference type="SMART" id="SM01232"/>
    </source>
</evidence>
<dbReference type="InterPro" id="IPR015886">
    <property type="entry name" value="H2TH_FPG"/>
</dbReference>
<protein>
    <recommendedName>
        <fullName evidence="3">Formamidopyrimidine-DNA glycosylase H2TH DNA-binding domain-containing protein</fullName>
    </recommendedName>
</protein>
<dbReference type="EMBL" id="GL377302">
    <property type="protein sequence ID" value="EFJ02734.1"/>
    <property type="molecule type" value="Genomic_DNA"/>
</dbReference>
<dbReference type="FunFam" id="1.10.8.50:FF:000009">
    <property type="entry name" value="Formamidopyrimidine-DNA glycosylase"/>
    <property type="match status" value="1"/>
</dbReference>
<comment type="similarity">
    <text evidence="1">Belongs to the FPG family.</text>
</comment>
<evidence type="ECO:0000313" key="4">
    <source>
        <dbReference type="EMBL" id="EFJ02734.1"/>
    </source>
</evidence>
<keyword evidence="5" id="KW-1185">Reference proteome</keyword>
<dbReference type="Gene3D" id="3.20.190.10">
    <property type="entry name" value="MutM-like, N-terminal"/>
    <property type="match status" value="1"/>
</dbReference>
<dbReference type="Proteomes" id="UP000007431">
    <property type="component" value="Unassembled WGS sequence"/>
</dbReference>
<dbReference type="GO" id="GO:0019104">
    <property type="term" value="F:DNA N-glycosylase activity"/>
    <property type="evidence" value="ECO:0007669"/>
    <property type="project" value="TreeGrafter"/>
</dbReference>
<dbReference type="SUPFAM" id="SSF81624">
    <property type="entry name" value="N-terminal domain of MutM-like DNA repair proteins"/>
    <property type="match status" value="1"/>
</dbReference>
<dbReference type="Gene3D" id="1.10.8.50">
    <property type="match status" value="1"/>
</dbReference>
<dbReference type="eggNOG" id="ENOG502QVDB">
    <property type="taxonomic scope" value="Eukaryota"/>
</dbReference>
<dbReference type="GeneID" id="9597700"/>
<dbReference type="STRING" id="578458.D8PLA1"/>
<proteinExistence type="inferred from homology"/>
<feature type="domain" description="Formamidopyrimidine-DNA glycosylase H2TH DNA-binding" evidence="3">
    <location>
        <begin position="69"/>
        <end position="161"/>
    </location>
</feature>
<reference evidence="4 5" key="1">
    <citation type="journal article" date="2010" name="Nat. Biotechnol.">
        <title>Genome sequence of the model mushroom Schizophyllum commune.</title>
        <authorList>
            <person name="Ohm R.A."/>
            <person name="de Jong J.F."/>
            <person name="Lugones L.G."/>
            <person name="Aerts A."/>
            <person name="Kothe E."/>
            <person name="Stajich J.E."/>
            <person name="de Vries R.P."/>
            <person name="Record E."/>
            <person name="Levasseur A."/>
            <person name="Baker S.E."/>
            <person name="Bartholomew K.A."/>
            <person name="Coutinho P.M."/>
            <person name="Erdmann S."/>
            <person name="Fowler T.J."/>
            <person name="Gathman A.C."/>
            <person name="Lombard V."/>
            <person name="Henrissat B."/>
            <person name="Knabe N."/>
            <person name="Kuees U."/>
            <person name="Lilly W.W."/>
            <person name="Lindquist E."/>
            <person name="Lucas S."/>
            <person name="Magnuson J.K."/>
            <person name="Piumi F."/>
            <person name="Raudaskoski M."/>
            <person name="Salamov A."/>
            <person name="Schmutz J."/>
            <person name="Schwarze F.W.M.R."/>
            <person name="vanKuyk P.A."/>
            <person name="Horton J.S."/>
            <person name="Grigoriev I.V."/>
            <person name="Woesten H.A.B."/>
        </authorList>
    </citation>
    <scope>NUCLEOTIDE SEQUENCE [LARGE SCALE GENOMIC DNA]</scope>
    <source>
        <strain evidence="5">H4-8 / FGSC 9210</strain>
    </source>
</reference>
<sequence length="267" mass="30126">MTGMIQVKGSAATYYISSKRLVGDEWPPRFMKFILHFFDGTQLAFMDARRLGRIRLCADPLHETPISELGFDPILSMPSRQDFEKLMTRRKCPVKALLLDQSFSAGVGNWVADEILYHARVHPERRCNTLTGEELDGLHRWMGEVCRIAVEADADSEKFPEDWLFNHRWDKGKKNKPQTMTLPSGEPATIKWVTVGGRTSAYVDELQKAPGLPPNAVKTAGDYGEVLNDDAKSVLTELSDEPEPATTVSSKRKKLSNSRKPRKKLHT</sequence>
<feature type="compositionally biased region" description="Basic residues" evidence="2">
    <location>
        <begin position="250"/>
        <end position="267"/>
    </location>
</feature>
<name>D8PLA1_SCHCM</name>
<dbReference type="GO" id="GO:0008270">
    <property type="term" value="F:zinc ion binding"/>
    <property type="evidence" value="ECO:0007669"/>
    <property type="project" value="InterPro"/>
</dbReference>
<organism evidence="5">
    <name type="scientific">Schizophyllum commune (strain H4-8 / FGSC 9210)</name>
    <name type="common">Split gill fungus</name>
    <dbReference type="NCBI Taxonomy" id="578458"/>
    <lineage>
        <taxon>Eukaryota</taxon>
        <taxon>Fungi</taxon>
        <taxon>Dikarya</taxon>
        <taxon>Basidiomycota</taxon>
        <taxon>Agaricomycotina</taxon>
        <taxon>Agaricomycetes</taxon>
        <taxon>Agaricomycetidae</taxon>
        <taxon>Agaricales</taxon>
        <taxon>Schizophyllaceae</taxon>
        <taxon>Schizophyllum</taxon>
    </lineage>
</organism>
<dbReference type="PANTHER" id="PTHR22993">
    <property type="entry name" value="FORMAMIDOPYRIMIDINE-DNA GLYCOSYLASE"/>
    <property type="match status" value="1"/>
</dbReference>
<dbReference type="GO" id="GO:0005634">
    <property type="term" value="C:nucleus"/>
    <property type="evidence" value="ECO:0007669"/>
    <property type="project" value="TreeGrafter"/>
</dbReference>
<dbReference type="GO" id="GO:0003684">
    <property type="term" value="F:damaged DNA binding"/>
    <property type="evidence" value="ECO:0007669"/>
    <property type="project" value="InterPro"/>
</dbReference>